<dbReference type="Proteomes" id="UP000183275">
    <property type="component" value="Unassembled WGS sequence"/>
</dbReference>
<evidence type="ECO:0000259" key="1">
    <source>
        <dbReference type="Pfam" id="PF08350"/>
    </source>
</evidence>
<dbReference type="EMBL" id="FOIS01000001">
    <property type="protein sequence ID" value="SEV85766.1"/>
    <property type="molecule type" value="Genomic_DNA"/>
</dbReference>
<organism evidence="3 4">
    <name type="scientific">Natrinema salifodinae</name>
    <dbReference type="NCBI Taxonomy" id="1202768"/>
    <lineage>
        <taxon>Archaea</taxon>
        <taxon>Methanobacteriati</taxon>
        <taxon>Methanobacteriota</taxon>
        <taxon>Stenosarchaea group</taxon>
        <taxon>Halobacteria</taxon>
        <taxon>Halobacteriales</taxon>
        <taxon>Natrialbaceae</taxon>
        <taxon>Natrinema</taxon>
    </lineage>
</organism>
<dbReference type="Pfam" id="PF25213">
    <property type="entry name" value="HVO_A0261_N"/>
    <property type="match status" value="1"/>
</dbReference>
<evidence type="ECO:0000259" key="2">
    <source>
        <dbReference type="Pfam" id="PF25213"/>
    </source>
</evidence>
<feature type="domain" description="HVO-A0261-like N-terminal" evidence="2">
    <location>
        <begin position="10"/>
        <end position="95"/>
    </location>
</feature>
<dbReference type="InterPro" id="IPR011991">
    <property type="entry name" value="ArsR-like_HTH"/>
</dbReference>
<dbReference type="AlphaFoldDB" id="A0A1I0MDG0"/>
<dbReference type="InterPro" id="IPR036388">
    <property type="entry name" value="WH-like_DNA-bd_sf"/>
</dbReference>
<dbReference type="eggNOG" id="arCOG02808">
    <property type="taxonomic scope" value="Archaea"/>
</dbReference>
<accession>A0A1I0MDG0</accession>
<dbReference type="InterPro" id="IPR057527">
    <property type="entry name" value="HVO_A0261-like_N"/>
</dbReference>
<reference evidence="4" key="1">
    <citation type="submission" date="2016-10" db="EMBL/GenBank/DDBJ databases">
        <authorList>
            <person name="Varghese N."/>
        </authorList>
    </citation>
    <scope>NUCLEOTIDE SEQUENCE [LARGE SCALE GENOMIC DNA]</scope>
    <source>
        <strain evidence="4">CGMCC 1.12284</strain>
    </source>
</reference>
<dbReference type="Pfam" id="PF08350">
    <property type="entry name" value="FilR1_middle"/>
    <property type="match status" value="1"/>
</dbReference>
<dbReference type="OrthoDB" id="330490at2157"/>
<sequence length="265" mass="28802">MSDRQRGAIDALEFVVRTPSRVRILELLHEEGPVSRSTLRSELDVVRTTLQRNLTGLAERGLLRERERTYELTSAGELVTAGLSGTLDRIDAAMRLRPVLERLPSGTFAFDLDRLLDATVVESTAANPYAPVDYHAASLADADRARLTLPATGHDPLEQARDALDAGATVDLVVTDSVAEAFRSEPPIADAFASIADSDGLTVSVAADEIPFYLGIVDDAVQFGVHDESDLPTALLETTDDRVTEWADERFERLAEQATPLSETS</sequence>
<feature type="domain" description="Methanogenesis regulatory protein FilR1 middle" evidence="1">
    <location>
        <begin position="128"/>
        <end position="256"/>
    </location>
</feature>
<proteinExistence type="predicted"/>
<evidence type="ECO:0000313" key="3">
    <source>
        <dbReference type="EMBL" id="SEV85766.1"/>
    </source>
</evidence>
<gene>
    <name evidence="3" type="ORF">SAMN05216285_0762</name>
</gene>
<keyword evidence="4" id="KW-1185">Reference proteome</keyword>
<dbReference type="InterPro" id="IPR013561">
    <property type="entry name" value="FilR1_middle_dom"/>
</dbReference>
<dbReference type="CDD" id="cd00090">
    <property type="entry name" value="HTH_ARSR"/>
    <property type="match status" value="1"/>
</dbReference>
<dbReference type="InterPro" id="IPR036390">
    <property type="entry name" value="WH_DNA-bd_sf"/>
</dbReference>
<dbReference type="Gene3D" id="1.10.10.10">
    <property type="entry name" value="Winged helix-like DNA-binding domain superfamily/Winged helix DNA-binding domain"/>
    <property type="match status" value="1"/>
</dbReference>
<protein>
    <submittedName>
        <fullName evidence="3">Predicted transcriptional regulator, contains HTH domain</fullName>
    </submittedName>
</protein>
<dbReference type="RefSeq" id="WP_049989279.1">
    <property type="nucleotide sequence ID" value="NZ_FOIS01000001.1"/>
</dbReference>
<evidence type="ECO:0000313" key="4">
    <source>
        <dbReference type="Proteomes" id="UP000183275"/>
    </source>
</evidence>
<dbReference type="SUPFAM" id="SSF46785">
    <property type="entry name" value="Winged helix' DNA-binding domain"/>
    <property type="match status" value="1"/>
</dbReference>
<name>A0A1I0MDG0_9EURY</name>